<organism evidence="1 2">
    <name type="scientific">Klebsiella variicola (strain 342)</name>
    <name type="common">Klebsiella pneumoniae</name>
    <dbReference type="NCBI Taxonomy" id="507522"/>
    <lineage>
        <taxon>Bacteria</taxon>
        <taxon>Pseudomonadati</taxon>
        <taxon>Pseudomonadota</taxon>
        <taxon>Gammaproteobacteria</taxon>
        <taxon>Enterobacterales</taxon>
        <taxon>Enterobacteriaceae</taxon>
        <taxon>Klebsiella/Raoultella group</taxon>
        <taxon>Klebsiella</taxon>
        <taxon>Klebsiella pneumoniae complex</taxon>
    </lineage>
</organism>
<accession>B5XW91</accession>
<reference evidence="1 2" key="1">
    <citation type="journal article" date="2008" name="PLoS Genet.">
        <title>Complete genome sequence of the N2-fixing broad host range endophyte Klebsiella pneumoniae 342 and virulence predictions verified in mice.</title>
        <authorList>
            <person name="Fouts D.E."/>
            <person name="Tyler H.L."/>
            <person name="DeBoy R.T."/>
            <person name="Daugherty S."/>
            <person name="Ren Q."/>
            <person name="Badger J.H."/>
            <person name="Durkin A.S."/>
            <person name="Huot H."/>
            <person name="Shrivastava S."/>
            <person name="Kothari S."/>
            <person name="Dodson R.J."/>
            <person name="Mohamoud Y."/>
            <person name="Khouri H."/>
            <person name="Roesch L.F."/>
            <person name="Krogfelt K.A."/>
            <person name="Struve C."/>
            <person name="Triplett E.W."/>
            <person name="Methe B.A."/>
        </authorList>
    </citation>
    <scope>NUCLEOTIDE SEQUENCE [LARGE SCALE GENOMIC DNA]</scope>
    <source>
        <strain evidence="1 2">342</strain>
    </source>
</reference>
<dbReference type="AlphaFoldDB" id="B5XW91"/>
<protein>
    <submittedName>
        <fullName evidence="1">Uncharacterized protein</fullName>
    </submittedName>
</protein>
<dbReference type="Proteomes" id="UP000001734">
    <property type="component" value="Chromosome"/>
</dbReference>
<evidence type="ECO:0000313" key="2">
    <source>
        <dbReference type="Proteomes" id="UP000001734"/>
    </source>
</evidence>
<dbReference type="BioCyc" id="KPNE507522:GI0B-2213-MONOMER"/>
<sequence>MRWCVVILLILNYFIGFTVAQPRCSARDGRMTMASIDYYIYPRHDQKRMRFIFV</sequence>
<dbReference type="EMBL" id="CP000964">
    <property type="protein sequence ID" value="ACI08347.1"/>
    <property type="molecule type" value="Genomic_DNA"/>
</dbReference>
<evidence type="ECO:0000313" key="1">
    <source>
        <dbReference type="EMBL" id="ACI08347.1"/>
    </source>
</evidence>
<dbReference type="KEGG" id="kpe:KPK_2219"/>
<dbReference type="HOGENOM" id="CLU_3044359_0_0_6"/>
<name>B5XW91_KLEV3</name>
<proteinExistence type="predicted"/>
<gene>
    <name evidence="1" type="ordered locus">KPK_2219</name>
</gene>